<proteinExistence type="predicted"/>
<organism evidence="2 3">
    <name type="scientific">Ascobolus immersus RN42</name>
    <dbReference type="NCBI Taxonomy" id="1160509"/>
    <lineage>
        <taxon>Eukaryota</taxon>
        <taxon>Fungi</taxon>
        <taxon>Dikarya</taxon>
        <taxon>Ascomycota</taxon>
        <taxon>Pezizomycotina</taxon>
        <taxon>Pezizomycetes</taxon>
        <taxon>Pezizales</taxon>
        <taxon>Ascobolaceae</taxon>
        <taxon>Ascobolus</taxon>
    </lineage>
</organism>
<feature type="region of interest" description="Disordered" evidence="1">
    <location>
        <begin position="132"/>
        <end position="159"/>
    </location>
</feature>
<evidence type="ECO:0000313" key="3">
    <source>
        <dbReference type="Proteomes" id="UP000275078"/>
    </source>
</evidence>
<dbReference type="InterPro" id="IPR012340">
    <property type="entry name" value="NA-bd_OB-fold"/>
</dbReference>
<dbReference type="SUPFAM" id="SSF50249">
    <property type="entry name" value="Nucleic acid-binding proteins"/>
    <property type="match status" value="1"/>
</dbReference>
<dbReference type="AlphaFoldDB" id="A0A3N4HPV8"/>
<feature type="compositionally biased region" description="Polar residues" evidence="1">
    <location>
        <begin position="41"/>
        <end position="55"/>
    </location>
</feature>
<dbReference type="EMBL" id="ML119755">
    <property type="protein sequence ID" value="RPA75862.1"/>
    <property type="molecule type" value="Genomic_DNA"/>
</dbReference>
<name>A0A3N4HPV8_ASCIM</name>
<evidence type="ECO:0000256" key="1">
    <source>
        <dbReference type="SAM" id="MobiDB-lite"/>
    </source>
</evidence>
<sequence length="387" mass="42943">MGSPVGNTYKLIFLGAPSNTALTSTKISDLSNEEHPAFSRLFSTRTKPSSQRPSPQTKPPPRSTQQPSWRTLSLNQPSVGQALKTASRGKADASGFSNYSTQQESAAASQSFFENSLGTDYLEASFGAFESQNQNKSKDSGIESCLEGEDDSRSFQDEPSDSTVIVAAFPHLPTNLKTVKLNTVQSARQLTALQPQTVSITTIAAIIAIEPPKHITTRYGNPMMISNIIIGDETRSGFGITIWLPPDDDQNVEQNGRRVKPPTEAAKRLKANVLSLRPQDVIFVSNLALTSFQDQVYGSSMGRDRTSLQILYRVRRLEKADDRLRPDLDELCKVKDQRYQHVLQVKKVAAWAKDFVAMDWEEKPKKGSRQEAEDSWMPEDTMLDKSL</sequence>
<evidence type="ECO:0008006" key="4">
    <source>
        <dbReference type="Google" id="ProtNLM"/>
    </source>
</evidence>
<feature type="region of interest" description="Disordered" evidence="1">
    <location>
        <begin position="28"/>
        <end position="75"/>
    </location>
</feature>
<gene>
    <name evidence="2" type="ORF">BJ508DRAFT_331668</name>
</gene>
<feature type="compositionally biased region" description="Basic and acidic residues" evidence="1">
    <location>
        <begin position="362"/>
        <end position="372"/>
    </location>
</feature>
<dbReference type="OrthoDB" id="5378679at2759"/>
<reference evidence="2 3" key="1">
    <citation type="journal article" date="2018" name="Nat. Ecol. Evol.">
        <title>Pezizomycetes genomes reveal the molecular basis of ectomycorrhizal truffle lifestyle.</title>
        <authorList>
            <person name="Murat C."/>
            <person name="Payen T."/>
            <person name="Noel B."/>
            <person name="Kuo A."/>
            <person name="Morin E."/>
            <person name="Chen J."/>
            <person name="Kohler A."/>
            <person name="Krizsan K."/>
            <person name="Balestrini R."/>
            <person name="Da Silva C."/>
            <person name="Montanini B."/>
            <person name="Hainaut M."/>
            <person name="Levati E."/>
            <person name="Barry K.W."/>
            <person name="Belfiori B."/>
            <person name="Cichocki N."/>
            <person name="Clum A."/>
            <person name="Dockter R.B."/>
            <person name="Fauchery L."/>
            <person name="Guy J."/>
            <person name="Iotti M."/>
            <person name="Le Tacon F."/>
            <person name="Lindquist E.A."/>
            <person name="Lipzen A."/>
            <person name="Malagnac F."/>
            <person name="Mello A."/>
            <person name="Molinier V."/>
            <person name="Miyauchi S."/>
            <person name="Poulain J."/>
            <person name="Riccioni C."/>
            <person name="Rubini A."/>
            <person name="Sitrit Y."/>
            <person name="Splivallo R."/>
            <person name="Traeger S."/>
            <person name="Wang M."/>
            <person name="Zifcakova L."/>
            <person name="Wipf D."/>
            <person name="Zambonelli A."/>
            <person name="Paolocci F."/>
            <person name="Nowrousian M."/>
            <person name="Ottonello S."/>
            <person name="Baldrian P."/>
            <person name="Spatafora J.W."/>
            <person name="Henrissat B."/>
            <person name="Nagy L.G."/>
            <person name="Aury J.M."/>
            <person name="Wincker P."/>
            <person name="Grigoriev I.V."/>
            <person name="Bonfante P."/>
            <person name="Martin F.M."/>
        </authorList>
    </citation>
    <scope>NUCLEOTIDE SEQUENCE [LARGE SCALE GENOMIC DNA]</scope>
    <source>
        <strain evidence="2 3">RN42</strain>
    </source>
</reference>
<feature type="compositionally biased region" description="Polar residues" evidence="1">
    <location>
        <begin position="63"/>
        <end position="75"/>
    </location>
</feature>
<dbReference type="Gene3D" id="2.40.50.140">
    <property type="entry name" value="Nucleic acid-binding proteins"/>
    <property type="match status" value="1"/>
</dbReference>
<feature type="region of interest" description="Disordered" evidence="1">
    <location>
        <begin position="362"/>
        <end position="387"/>
    </location>
</feature>
<evidence type="ECO:0000313" key="2">
    <source>
        <dbReference type="EMBL" id="RPA75862.1"/>
    </source>
</evidence>
<keyword evidence="3" id="KW-1185">Reference proteome</keyword>
<accession>A0A3N4HPV8</accession>
<dbReference type="Proteomes" id="UP000275078">
    <property type="component" value="Unassembled WGS sequence"/>
</dbReference>
<protein>
    <recommendedName>
        <fullName evidence="4">Nucleic acid-binding protein</fullName>
    </recommendedName>
</protein>